<keyword evidence="1" id="KW-0472">Membrane</keyword>
<evidence type="ECO:0000259" key="2">
    <source>
        <dbReference type="Pfam" id="PF03779"/>
    </source>
</evidence>
<dbReference type="Pfam" id="PF03779">
    <property type="entry name" value="SPW"/>
    <property type="match status" value="1"/>
</dbReference>
<comment type="caution">
    <text evidence="3">The sequence shown here is derived from an EMBL/GenBank/DDBJ whole genome shotgun (WGS) entry which is preliminary data.</text>
</comment>
<feature type="domain" description="SPW repeat-containing integral membrane" evidence="2">
    <location>
        <begin position="10"/>
        <end position="105"/>
    </location>
</feature>
<feature type="transmembrane region" description="Helical" evidence="1">
    <location>
        <begin position="12"/>
        <end position="29"/>
    </location>
</feature>
<evidence type="ECO:0000313" key="4">
    <source>
        <dbReference type="Proteomes" id="UP000613011"/>
    </source>
</evidence>
<keyword evidence="4" id="KW-1185">Reference proteome</keyword>
<proteinExistence type="predicted"/>
<protein>
    <submittedName>
        <fullName evidence="3">SPW repeat protein</fullName>
    </submittedName>
</protein>
<accession>A0A936ZQE7</accession>
<feature type="transmembrane region" description="Helical" evidence="1">
    <location>
        <begin position="88"/>
        <end position="107"/>
    </location>
</feature>
<dbReference type="EMBL" id="JAEQNA010000001">
    <property type="protein sequence ID" value="MBL0418799.1"/>
    <property type="molecule type" value="Genomic_DNA"/>
</dbReference>
<organism evidence="3 4">
    <name type="scientific">Ramlibacter aurantiacus</name>
    <dbReference type="NCBI Taxonomy" id="2801330"/>
    <lineage>
        <taxon>Bacteria</taxon>
        <taxon>Pseudomonadati</taxon>
        <taxon>Pseudomonadota</taxon>
        <taxon>Betaproteobacteria</taxon>
        <taxon>Burkholderiales</taxon>
        <taxon>Comamonadaceae</taxon>
        <taxon>Ramlibacter</taxon>
    </lineage>
</organism>
<evidence type="ECO:0000256" key="1">
    <source>
        <dbReference type="SAM" id="Phobius"/>
    </source>
</evidence>
<dbReference type="Proteomes" id="UP000613011">
    <property type="component" value="Unassembled WGS sequence"/>
</dbReference>
<dbReference type="InterPro" id="IPR005530">
    <property type="entry name" value="SPW"/>
</dbReference>
<evidence type="ECO:0000313" key="3">
    <source>
        <dbReference type="EMBL" id="MBL0418799.1"/>
    </source>
</evidence>
<reference evidence="3" key="1">
    <citation type="submission" date="2021-01" db="EMBL/GenBank/DDBJ databases">
        <title>Ramlibacter sp. strain AW1 16S ribosomal RNA gene Genome sequencing and assembly.</title>
        <authorList>
            <person name="Kang M."/>
        </authorList>
    </citation>
    <scope>NUCLEOTIDE SEQUENCE</scope>
    <source>
        <strain evidence="3">AW1</strain>
    </source>
</reference>
<gene>
    <name evidence="3" type="ORF">JI739_00430</name>
</gene>
<feature type="transmembrane region" description="Helical" evidence="1">
    <location>
        <begin position="35"/>
        <end position="55"/>
    </location>
</feature>
<feature type="transmembrane region" description="Helical" evidence="1">
    <location>
        <begin position="62"/>
        <end position="82"/>
    </location>
</feature>
<dbReference type="AlphaFoldDB" id="A0A936ZQE7"/>
<keyword evidence="1" id="KW-0812">Transmembrane</keyword>
<name>A0A936ZQE7_9BURK</name>
<sequence length="124" mass="12857">MAYSVRPRFWQDPVLIALGMWLALSPWVLGLSSTGATLASALLGLALAATAAASAGGERRPLWRWAAFAAAVLVAGSPWLFGFGAERVAMLHMPAVGALAAVLAVWAQARDAVPDPVSGEPVSY</sequence>
<dbReference type="RefSeq" id="WP_201681878.1">
    <property type="nucleotide sequence ID" value="NZ_JAEQNA010000001.1"/>
</dbReference>
<keyword evidence="1" id="KW-1133">Transmembrane helix</keyword>